<dbReference type="EMBL" id="UINC01224396">
    <property type="protein sequence ID" value="SVE53996.1"/>
    <property type="molecule type" value="Genomic_DNA"/>
</dbReference>
<evidence type="ECO:0008006" key="3">
    <source>
        <dbReference type="Google" id="ProtNLM"/>
    </source>
</evidence>
<sequence>MPNSHCSKCTKYKCDDNHVYVIELEESALDEDKFAPDFNRDNFKSSITKCFYVGETTHTPQCRYNQHVAKRKKPRKVFICRCNKEAVKVPFTPYNRGSRHVRKYYKKGGLRPKIYRDYNPVKGDKDKRKEVEKELAESLRRQGHAVHYG</sequence>
<feature type="compositionally biased region" description="Basic and acidic residues" evidence="1">
    <location>
        <begin position="122"/>
        <end position="140"/>
    </location>
</feature>
<evidence type="ECO:0000256" key="1">
    <source>
        <dbReference type="SAM" id="MobiDB-lite"/>
    </source>
</evidence>
<protein>
    <recommendedName>
        <fullName evidence="3">GIY-YIG domain-containing protein</fullName>
    </recommendedName>
</protein>
<name>A0A383EAX7_9ZZZZ</name>
<evidence type="ECO:0000313" key="2">
    <source>
        <dbReference type="EMBL" id="SVE53996.1"/>
    </source>
</evidence>
<accession>A0A383EAX7</accession>
<reference evidence="2" key="1">
    <citation type="submission" date="2018-05" db="EMBL/GenBank/DDBJ databases">
        <authorList>
            <person name="Lanie J.A."/>
            <person name="Ng W.-L."/>
            <person name="Kazmierczak K.M."/>
            <person name="Andrzejewski T.M."/>
            <person name="Davidsen T.M."/>
            <person name="Wayne K.J."/>
            <person name="Tettelin H."/>
            <person name="Glass J.I."/>
            <person name="Rusch D."/>
            <person name="Podicherti R."/>
            <person name="Tsui H.-C.T."/>
            <person name="Winkler M.E."/>
        </authorList>
    </citation>
    <scope>NUCLEOTIDE SEQUENCE</scope>
</reference>
<proteinExistence type="predicted"/>
<gene>
    <name evidence="2" type="ORF">METZ01_LOCUS506850</name>
</gene>
<dbReference type="AlphaFoldDB" id="A0A383EAX7"/>
<feature type="region of interest" description="Disordered" evidence="1">
    <location>
        <begin position="121"/>
        <end position="149"/>
    </location>
</feature>
<organism evidence="2">
    <name type="scientific">marine metagenome</name>
    <dbReference type="NCBI Taxonomy" id="408172"/>
    <lineage>
        <taxon>unclassified sequences</taxon>
        <taxon>metagenomes</taxon>
        <taxon>ecological metagenomes</taxon>
    </lineage>
</organism>